<protein>
    <recommendedName>
        <fullName evidence="1">DUF6606 domain-containing protein</fullName>
    </recommendedName>
</protein>
<evidence type="ECO:0000313" key="3">
    <source>
        <dbReference type="Proteomes" id="UP000326950"/>
    </source>
</evidence>
<gene>
    <name evidence="2" type="ORF">BDV40DRAFT_252782</name>
</gene>
<evidence type="ECO:0000259" key="1">
    <source>
        <dbReference type="Pfam" id="PF20255"/>
    </source>
</evidence>
<feature type="domain" description="DUF6606" evidence="1">
    <location>
        <begin position="2"/>
        <end position="109"/>
    </location>
</feature>
<sequence>MESVIHCQDALLCSISGSVVSIQMARLKEQCFQEHISIFLDQASKEWIRRFAAKAQKAGLSLREPRATPNLYLRMQMLMILLEAHGSKVSAPKHCKRPRDNVCWTYAYQSYGGVVWDCIKFR</sequence>
<dbReference type="Proteomes" id="UP000326950">
    <property type="component" value="Unassembled WGS sequence"/>
</dbReference>
<dbReference type="EMBL" id="ML738589">
    <property type="protein sequence ID" value="KAE8167339.1"/>
    <property type="molecule type" value="Genomic_DNA"/>
</dbReference>
<reference evidence="2 3" key="1">
    <citation type="submission" date="2019-04" db="EMBL/GenBank/DDBJ databases">
        <title>Friends and foes A comparative genomics study of 23 Aspergillus species from section Flavi.</title>
        <authorList>
            <consortium name="DOE Joint Genome Institute"/>
            <person name="Kjaerbolling I."/>
            <person name="Vesth T."/>
            <person name="Frisvad J.C."/>
            <person name="Nybo J.L."/>
            <person name="Theobald S."/>
            <person name="Kildgaard S."/>
            <person name="Isbrandt T."/>
            <person name="Kuo A."/>
            <person name="Sato A."/>
            <person name="Lyhne E.K."/>
            <person name="Kogle M.E."/>
            <person name="Wiebenga A."/>
            <person name="Kun R.S."/>
            <person name="Lubbers R.J."/>
            <person name="Makela M.R."/>
            <person name="Barry K."/>
            <person name="Chovatia M."/>
            <person name="Clum A."/>
            <person name="Daum C."/>
            <person name="Haridas S."/>
            <person name="He G."/>
            <person name="LaButti K."/>
            <person name="Lipzen A."/>
            <person name="Mondo S."/>
            <person name="Riley R."/>
            <person name="Salamov A."/>
            <person name="Simmons B.A."/>
            <person name="Magnuson J.K."/>
            <person name="Henrissat B."/>
            <person name="Mortensen U.H."/>
            <person name="Larsen T.O."/>
            <person name="Devries R.P."/>
            <person name="Grigoriev I.V."/>
            <person name="Machida M."/>
            <person name="Baker S.E."/>
            <person name="Andersen M.R."/>
        </authorList>
    </citation>
    <scope>NUCLEOTIDE SEQUENCE [LARGE SCALE GENOMIC DNA]</scope>
    <source>
        <strain evidence="2 3">CBS 117626</strain>
    </source>
</reference>
<name>A0A5N6V8W8_ASPTM</name>
<accession>A0A5N6V8W8</accession>
<organism evidence="2 3">
    <name type="scientific">Aspergillus tamarii</name>
    <dbReference type="NCBI Taxonomy" id="41984"/>
    <lineage>
        <taxon>Eukaryota</taxon>
        <taxon>Fungi</taxon>
        <taxon>Dikarya</taxon>
        <taxon>Ascomycota</taxon>
        <taxon>Pezizomycotina</taxon>
        <taxon>Eurotiomycetes</taxon>
        <taxon>Eurotiomycetidae</taxon>
        <taxon>Eurotiales</taxon>
        <taxon>Aspergillaceae</taxon>
        <taxon>Aspergillus</taxon>
        <taxon>Aspergillus subgen. Circumdati</taxon>
    </lineage>
</organism>
<dbReference type="Pfam" id="PF20255">
    <property type="entry name" value="DUF6606"/>
    <property type="match status" value="1"/>
</dbReference>
<evidence type="ECO:0000313" key="2">
    <source>
        <dbReference type="EMBL" id="KAE8167339.1"/>
    </source>
</evidence>
<keyword evidence="3" id="KW-1185">Reference proteome</keyword>
<feature type="non-terminal residue" evidence="2">
    <location>
        <position position="122"/>
    </location>
</feature>
<dbReference type="OrthoDB" id="3182339at2759"/>
<dbReference type="InterPro" id="IPR046541">
    <property type="entry name" value="DUF6606"/>
</dbReference>
<proteinExistence type="predicted"/>
<dbReference type="AlphaFoldDB" id="A0A5N6V8W8"/>